<reference evidence="2" key="1">
    <citation type="journal article" date="2013" name="Nature">
        <title>Draft genome of the wheat A-genome progenitor Triticum urartu.</title>
        <authorList>
            <person name="Ling H.Q."/>
            <person name="Zhao S."/>
            <person name="Liu D."/>
            <person name="Wang J."/>
            <person name="Sun H."/>
            <person name="Zhang C."/>
            <person name="Fan H."/>
            <person name="Li D."/>
            <person name="Dong L."/>
            <person name="Tao Y."/>
            <person name="Gao C."/>
            <person name="Wu H."/>
            <person name="Li Y."/>
            <person name="Cui Y."/>
            <person name="Guo X."/>
            <person name="Zheng S."/>
            <person name="Wang B."/>
            <person name="Yu K."/>
            <person name="Liang Q."/>
            <person name="Yang W."/>
            <person name="Lou X."/>
            <person name="Chen J."/>
            <person name="Feng M."/>
            <person name="Jian J."/>
            <person name="Zhang X."/>
            <person name="Luo G."/>
            <person name="Jiang Y."/>
            <person name="Liu J."/>
            <person name="Wang Z."/>
            <person name="Sha Y."/>
            <person name="Zhang B."/>
            <person name="Wu H."/>
            <person name="Tang D."/>
            <person name="Shen Q."/>
            <person name="Xue P."/>
            <person name="Zou S."/>
            <person name="Wang X."/>
            <person name="Liu X."/>
            <person name="Wang F."/>
            <person name="Yang Y."/>
            <person name="An X."/>
            <person name="Dong Z."/>
            <person name="Zhang K."/>
            <person name="Zhang X."/>
            <person name="Luo M.C."/>
            <person name="Dvorak J."/>
            <person name="Tong Y."/>
            <person name="Wang J."/>
            <person name="Yang H."/>
            <person name="Li Z."/>
            <person name="Wang D."/>
            <person name="Zhang A."/>
            <person name="Wang J."/>
        </authorList>
    </citation>
    <scope>NUCLEOTIDE SEQUENCE</scope>
    <source>
        <strain evidence="2">cv. G1812</strain>
    </source>
</reference>
<evidence type="ECO:0000313" key="2">
    <source>
        <dbReference type="Proteomes" id="UP000015106"/>
    </source>
</evidence>
<sequence length="113" mass="12818">MVVAWPPSTQSIDSHIRSKPSRGVHNAGHYLYRRTRRKIWMTVTTMARAAIWSSPAMPMGADIMMFGLFVESYSPCFMIYLPPVNHDILKCSDNCLLSASLTFQLAAYTDIHH</sequence>
<reference evidence="1" key="3">
    <citation type="submission" date="2022-06" db="UniProtKB">
        <authorList>
            <consortium name="EnsemblPlants"/>
        </authorList>
    </citation>
    <scope>IDENTIFICATION</scope>
</reference>
<dbReference type="Gramene" id="TuG1812G0300005080.01.T04">
    <property type="protein sequence ID" value="TuG1812G0300005080.01.T04"/>
    <property type="gene ID" value="TuG1812G0300005080.01"/>
</dbReference>
<dbReference type="EnsemblPlants" id="TuG1812G0300005080.01.T04">
    <property type="protein sequence ID" value="TuG1812G0300005080.01.T04"/>
    <property type="gene ID" value="TuG1812G0300005080.01"/>
</dbReference>
<name>A0A8R7PYE6_TRIUA</name>
<protein>
    <submittedName>
        <fullName evidence="1">Uncharacterized protein</fullName>
    </submittedName>
</protein>
<keyword evidence="2" id="KW-1185">Reference proteome</keyword>
<accession>A0A8R7PYE6</accession>
<evidence type="ECO:0000313" key="1">
    <source>
        <dbReference type="EnsemblPlants" id="TuG1812G0300005080.01.T04"/>
    </source>
</evidence>
<proteinExistence type="predicted"/>
<reference evidence="1" key="2">
    <citation type="submission" date="2018-03" db="EMBL/GenBank/DDBJ databases">
        <title>The Triticum urartu genome reveals the dynamic nature of wheat genome evolution.</title>
        <authorList>
            <person name="Ling H."/>
            <person name="Ma B."/>
            <person name="Shi X."/>
            <person name="Liu H."/>
            <person name="Dong L."/>
            <person name="Sun H."/>
            <person name="Cao Y."/>
            <person name="Gao Q."/>
            <person name="Zheng S."/>
            <person name="Li Y."/>
            <person name="Yu Y."/>
            <person name="Du H."/>
            <person name="Qi M."/>
            <person name="Li Y."/>
            <person name="Yu H."/>
            <person name="Cui Y."/>
            <person name="Wang N."/>
            <person name="Chen C."/>
            <person name="Wu H."/>
            <person name="Zhao Y."/>
            <person name="Zhang J."/>
            <person name="Li Y."/>
            <person name="Zhou W."/>
            <person name="Zhang B."/>
            <person name="Hu W."/>
            <person name="Eijk M."/>
            <person name="Tang J."/>
            <person name="Witsenboer H."/>
            <person name="Zhao S."/>
            <person name="Li Z."/>
            <person name="Zhang A."/>
            <person name="Wang D."/>
            <person name="Liang C."/>
        </authorList>
    </citation>
    <scope>NUCLEOTIDE SEQUENCE [LARGE SCALE GENOMIC DNA]</scope>
    <source>
        <strain evidence="1">cv. G1812</strain>
    </source>
</reference>
<dbReference type="AlphaFoldDB" id="A0A8R7PYE6"/>
<organism evidence="1 2">
    <name type="scientific">Triticum urartu</name>
    <name type="common">Red wild einkorn</name>
    <name type="synonym">Crithodium urartu</name>
    <dbReference type="NCBI Taxonomy" id="4572"/>
    <lineage>
        <taxon>Eukaryota</taxon>
        <taxon>Viridiplantae</taxon>
        <taxon>Streptophyta</taxon>
        <taxon>Embryophyta</taxon>
        <taxon>Tracheophyta</taxon>
        <taxon>Spermatophyta</taxon>
        <taxon>Magnoliopsida</taxon>
        <taxon>Liliopsida</taxon>
        <taxon>Poales</taxon>
        <taxon>Poaceae</taxon>
        <taxon>BOP clade</taxon>
        <taxon>Pooideae</taxon>
        <taxon>Triticodae</taxon>
        <taxon>Triticeae</taxon>
        <taxon>Triticinae</taxon>
        <taxon>Triticum</taxon>
    </lineage>
</organism>
<dbReference type="Proteomes" id="UP000015106">
    <property type="component" value="Chromosome 3"/>
</dbReference>